<keyword evidence="3" id="KW-1185">Reference proteome</keyword>
<dbReference type="AlphaFoldDB" id="A0ABD2NUT7"/>
<accession>A0ABD2NUT7</accession>
<comment type="caution">
    <text evidence="2">The sequence shown here is derived from an EMBL/GenBank/DDBJ whole genome shotgun (WGS) entry which is preliminary data.</text>
</comment>
<evidence type="ECO:0000313" key="3">
    <source>
        <dbReference type="Proteomes" id="UP001516400"/>
    </source>
</evidence>
<dbReference type="Proteomes" id="UP001516400">
    <property type="component" value="Unassembled WGS sequence"/>
</dbReference>
<proteinExistence type="predicted"/>
<dbReference type="EMBL" id="JABFTP020000144">
    <property type="protein sequence ID" value="KAL3282308.1"/>
    <property type="molecule type" value="Genomic_DNA"/>
</dbReference>
<evidence type="ECO:0000256" key="1">
    <source>
        <dbReference type="SAM" id="MobiDB-lite"/>
    </source>
</evidence>
<feature type="region of interest" description="Disordered" evidence="1">
    <location>
        <begin position="42"/>
        <end position="61"/>
    </location>
</feature>
<sequence>MLAPQQIQALKVVVPDVSENASSFKSDDLEEVPLYVLKTKSSEKKAEEEIGPEKLSDRNEDMGRNITRAKNVEQCSQYNRELLHRRLQTGFVK</sequence>
<evidence type="ECO:0000313" key="2">
    <source>
        <dbReference type="EMBL" id="KAL3282308.1"/>
    </source>
</evidence>
<gene>
    <name evidence="2" type="ORF">HHI36_005497</name>
</gene>
<protein>
    <submittedName>
        <fullName evidence="2">Uncharacterized protein</fullName>
    </submittedName>
</protein>
<reference evidence="2 3" key="1">
    <citation type="journal article" date="2021" name="BMC Biol.">
        <title>Horizontally acquired antibacterial genes associated with adaptive radiation of ladybird beetles.</title>
        <authorList>
            <person name="Li H.S."/>
            <person name="Tang X.F."/>
            <person name="Huang Y.H."/>
            <person name="Xu Z.Y."/>
            <person name="Chen M.L."/>
            <person name="Du X.Y."/>
            <person name="Qiu B.Y."/>
            <person name="Chen P.T."/>
            <person name="Zhang W."/>
            <person name="Slipinski A."/>
            <person name="Escalona H.E."/>
            <person name="Waterhouse R.M."/>
            <person name="Zwick A."/>
            <person name="Pang H."/>
        </authorList>
    </citation>
    <scope>NUCLEOTIDE SEQUENCE [LARGE SCALE GENOMIC DNA]</scope>
    <source>
        <strain evidence="2">SYSU2018</strain>
    </source>
</reference>
<name>A0ABD2NUT7_9CUCU</name>
<organism evidence="2 3">
    <name type="scientific">Cryptolaemus montrouzieri</name>
    <dbReference type="NCBI Taxonomy" id="559131"/>
    <lineage>
        <taxon>Eukaryota</taxon>
        <taxon>Metazoa</taxon>
        <taxon>Ecdysozoa</taxon>
        <taxon>Arthropoda</taxon>
        <taxon>Hexapoda</taxon>
        <taxon>Insecta</taxon>
        <taxon>Pterygota</taxon>
        <taxon>Neoptera</taxon>
        <taxon>Endopterygota</taxon>
        <taxon>Coleoptera</taxon>
        <taxon>Polyphaga</taxon>
        <taxon>Cucujiformia</taxon>
        <taxon>Coccinelloidea</taxon>
        <taxon>Coccinellidae</taxon>
        <taxon>Scymninae</taxon>
        <taxon>Scymnini</taxon>
        <taxon>Cryptolaemus</taxon>
    </lineage>
</organism>